<feature type="region of interest" description="Disordered" evidence="1">
    <location>
        <begin position="187"/>
        <end position="224"/>
    </location>
</feature>
<proteinExistence type="predicted"/>
<feature type="region of interest" description="Disordered" evidence="1">
    <location>
        <begin position="501"/>
        <end position="520"/>
    </location>
</feature>
<protein>
    <submittedName>
        <fullName evidence="2">Uncharacterized protein</fullName>
    </submittedName>
</protein>
<dbReference type="EMBL" id="JARBHB010000001">
    <property type="protein sequence ID" value="KAJ8898137.1"/>
    <property type="molecule type" value="Genomic_DNA"/>
</dbReference>
<organism evidence="2 3">
    <name type="scientific">Dryococelus australis</name>
    <dbReference type="NCBI Taxonomy" id="614101"/>
    <lineage>
        <taxon>Eukaryota</taxon>
        <taxon>Metazoa</taxon>
        <taxon>Ecdysozoa</taxon>
        <taxon>Arthropoda</taxon>
        <taxon>Hexapoda</taxon>
        <taxon>Insecta</taxon>
        <taxon>Pterygota</taxon>
        <taxon>Neoptera</taxon>
        <taxon>Polyneoptera</taxon>
        <taxon>Phasmatodea</taxon>
        <taxon>Verophasmatodea</taxon>
        <taxon>Anareolatae</taxon>
        <taxon>Phasmatidae</taxon>
        <taxon>Eurycanthinae</taxon>
        <taxon>Dryococelus</taxon>
    </lineage>
</organism>
<accession>A0ABQ9IN80</accession>
<dbReference type="Proteomes" id="UP001159363">
    <property type="component" value="Chromosome 1"/>
</dbReference>
<feature type="compositionally biased region" description="Basic and acidic residues" evidence="1">
    <location>
        <begin position="425"/>
        <end position="439"/>
    </location>
</feature>
<feature type="region of interest" description="Disordered" evidence="1">
    <location>
        <begin position="727"/>
        <end position="748"/>
    </location>
</feature>
<feature type="region of interest" description="Disordered" evidence="1">
    <location>
        <begin position="1"/>
        <end position="45"/>
    </location>
</feature>
<comment type="caution">
    <text evidence="2">The sequence shown here is derived from an EMBL/GenBank/DDBJ whole genome shotgun (WGS) entry which is preliminary data.</text>
</comment>
<sequence length="748" mass="83122">MQRQQQQQQQQIVQQQQQTQQTSRVEQRVTRQQVTNEQRATSWSPGAVAHVCRPALPTLQPLPCRRANTSVTPDDNPFLSACAGQSCSTLFTHSRQLLLAPSLRRQRPQRIPTGMISVARTPVPVFYSPPRETKWVNVSRVSRTRRCAEPTPDHHGQPPRVAGLAIYGGGSGVELPRRDVTRLEPAPAHPVRDVTPPPYTSCSRRANPGSIPGEANPGSIPGEVAPGFSHVEIVPDDVTGRRIFSGISRFPPLLHSGDYPYSPHFTLCGMSRDTWARIPRYRENGSNNSTSYQMTSGPRSARPKRRASRNANFGHWRTTKTILQHSHERVVPRKRAIRILTCGLEKPRLRPKMGIVSGAPMSTPDGCELPVQDSRLAIFTLLCAVPGIPHGGISVHEPRRSRQLPQITPWPLPVTSLGVVQGCRPRTEGKRRNEGEGVSRRSSRKPRRPAASSGTIPTCKNLELSGRDPPRIEHGSPRWEARSITTTAREIFLVGGAGLGKKGGGGYREQGHRVMRGQRRTCPTRTERLRNSPALSARTRSFAGQVALKDKLQLQVRQTDIRPHCTSSAWTRESPAELSRSRVPTFKLTYDGWLQSGIVPHMRVRVNHGHDCPQVPVLCRVERCPLLVHRSQVTFRCVASRSWPCSHNIERVGCTTVGPPRPRSRSEGAMRATLTRTPSAPSLLRATCVKQPRWPPREVAGICTWKIGRRTNRRELRGQPLLQECASESQERRLPAGRSAHGLLSPVG</sequence>
<feature type="compositionally biased region" description="Basic and acidic residues" evidence="1">
    <location>
        <begin position="465"/>
        <end position="477"/>
    </location>
</feature>
<name>A0ABQ9IN80_9NEOP</name>
<evidence type="ECO:0000313" key="2">
    <source>
        <dbReference type="EMBL" id="KAJ8898137.1"/>
    </source>
</evidence>
<feature type="compositionally biased region" description="Low complexity" evidence="1">
    <location>
        <begin position="1"/>
        <end position="35"/>
    </location>
</feature>
<feature type="region of interest" description="Disordered" evidence="1">
    <location>
        <begin position="418"/>
        <end position="477"/>
    </location>
</feature>
<reference evidence="2 3" key="1">
    <citation type="submission" date="2023-02" db="EMBL/GenBank/DDBJ databases">
        <title>LHISI_Scaffold_Assembly.</title>
        <authorList>
            <person name="Stuart O.P."/>
            <person name="Cleave R."/>
            <person name="Magrath M.J.L."/>
            <person name="Mikheyev A.S."/>
        </authorList>
    </citation>
    <scope>NUCLEOTIDE SEQUENCE [LARGE SCALE GENOMIC DNA]</scope>
    <source>
        <strain evidence="2">Daus_M_001</strain>
        <tissue evidence="2">Leg muscle</tissue>
    </source>
</reference>
<feature type="compositionally biased region" description="Polar residues" evidence="1">
    <location>
        <begin position="284"/>
        <end position="297"/>
    </location>
</feature>
<feature type="region of interest" description="Disordered" evidence="1">
    <location>
        <begin position="282"/>
        <end position="313"/>
    </location>
</feature>
<gene>
    <name evidence="2" type="ORF">PR048_003497</name>
</gene>
<keyword evidence="3" id="KW-1185">Reference proteome</keyword>
<evidence type="ECO:0000256" key="1">
    <source>
        <dbReference type="SAM" id="MobiDB-lite"/>
    </source>
</evidence>
<evidence type="ECO:0000313" key="3">
    <source>
        <dbReference type="Proteomes" id="UP001159363"/>
    </source>
</evidence>